<evidence type="ECO:0000313" key="2">
    <source>
        <dbReference type="Proteomes" id="UP000031668"/>
    </source>
</evidence>
<gene>
    <name evidence="1" type="ORF">RF11_01115</name>
</gene>
<evidence type="ECO:0000313" key="1">
    <source>
        <dbReference type="EMBL" id="KII72272.1"/>
    </source>
</evidence>
<name>A0A0C2NE37_THEKT</name>
<dbReference type="Proteomes" id="UP000031668">
    <property type="component" value="Unassembled WGS sequence"/>
</dbReference>
<keyword evidence="2" id="KW-1185">Reference proteome</keyword>
<reference evidence="1 2" key="1">
    <citation type="journal article" date="2014" name="Genome Biol. Evol.">
        <title>The genome of the myxosporean Thelohanellus kitauei shows adaptations to nutrient acquisition within its fish host.</title>
        <authorList>
            <person name="Yang Y."/>
            <person name="Xiong J."/>
            <person name="Zhou Z."/>
            <person name="Huo F."/>
            <person name="Miao W."/>
            <person name="Ran C."/>
            <person name="Liu Y."/>
            <person name="Zhang J."/>
            <person name="Feng J."/>
            <person name="Wang M."/>
            <person name="Wang M."/>
            <person name="Wang L."/>
            <person name="Yao B."/>
        </authorList>
    </citation>
    <scope>NUCLEOTIDE SEQUENCE [LARGE SCALE GENOMIC DNA]</scope>
    <source>
        <strain evidence="1">Wuqing</strain>
    </source>
</reference>
<comment type="caution">
    <text evidence="1">The sequence shown here is derived from an EMBL/GenBank/DDBJ whole genome shotgun (WGS) entry which is preliminary data.</text>
</comment>
<accession>A0A0C2NE37</accession>
<dbReference type="AlphaFoldDB" id="A0A0C2NE37"/>
<sequence>MAKLLENRLVKDYGRGYGYRGYRHTFSSGVAAPRQNGRVLVFFEQLNHHARQSAILDLIRKIPSRTKNGHAPLHSSHHKRAINLLILSMLEADQSRACNISKLIKGRHTLTSELGKLENILKVCIMAKGFSLGVYPEPEPVSHSSRSGPHISSPSIRSLVDPDIHGNCEFYQDREFLDDDWIVTSGLR</sequence>
<dbReference type="EMBL" id="JWZT01001311">
    <property type="protein sequence ID" value="KII72272.1"/>
    <property type="molecule type" value="Genomic_DNA"/>
</dbReference>
<organism evidence="1 2">
    <name type="scientific">Thelohanellus kitauei</name>
    <name type="common">Myxosporean</name>
    <dbReference type="NCBI Taxonomy" id="669202"/>
    <lineage>
        <taxon>Eukaryota</taxon>
        <taxon>Metazoa</taxon>
        <taxon>Cnidaria</taxon>
        <taxon>Myxozoa</taxon>
        <taxon>Myxosporea</taxon>
        <taxon>Bivalvulida</taxon>
        <taxon>Platysporina</taxon>
        <taxon>Myxobolidae</taxon>
        <taxon>Thelohanellus</taxon>
    </lineage>
</organism>
<protein>
    <submittedName>
        <fullName evidence="1">Uncharacterized protein</fullName>
    </submittedName>
</protein>
<proteinExistence type="predicted"/>